<dbReference type="AlphaFoldDB" id="A0A222FLI9"/>
<evidence type="ECO:0000313" key="3">
    <source>
        <dbReference type="Proteomes" id="UP000202440"/>
    </source>
</evidence>
<proteinExistence type="predicted"/>
<sequence>MSQDISMTQSLLDRYYQEEKERQERDLSLASVQVRLDASDLAMLSGIAKRFQKTRDEVASELLSSALLDIFSRLEAGERKLLARDSDEAARLLADEIAEENGVHSIEFKSGVWSNHERQIVKQERKRARQQSELAKPANNSEPAAPASSTPAQATAEPQSPQPQADTEQVSQDAAPEVAAHANNDSADSTSPESVFGS</sequence>
<protein>
    <submittedName>
        <fullName evidence="2">Uncharacterized protein</fullName>
    </submittedName>
</protein>
<dbReference type="KEGG" id="bsan:CHH28_12190"/>
<accession>A0A222FLI9</accession>
<reference evidence="2 3" key="1">
    <citation type="submission" date="2017-07" db="EMBL/GenBank/DDBJ databases">
        <title>Annotated genome sequence of Bacterioplanes sanyensis isolated from Red Sea.</title>
        <authorList>
            <person name="Rehman Z.U."/>
        </authorList>
    </citation>
    <scope>NUCLEOTIDE SEQUENCE [LARGE SCALE GENOMIC DNA]</scope>
    <source>
        <strain evidence="2 3">NV9</strain>
    </source>
</reference>
<dbReference type="OrthoDB" id="6121209at2"/>
<feature type="compositionally biased region" description="Polar residues" evidence="1">
    <location>
        <begin position="162"/>
        <end position="172"/>
    </location>
</feature>
<evidence type="ECO:0000256" key="1">
    <source>
        <dbReference type="SAM" id="MobiDB-lite"/>
    </source>
</evidence>
<dbReference type="RefSeq" id="WP_094060564.1">
    <property type="nucleotide sequence ID" value="NZ_CP022530.1"/>
</dbReference>
<evidence type="ECO:0000313" key="2">
    <source>
        <dbReference type="EMBL" id="ASP39384.1"/>
    </source>
</evidence>
<feature type="compositionally biased region" description="Low complexity" evidence="1">
    <location>
        <begin position="137"/>
        <end position="158"/>
    </location>
</feature>
<gene>
    <name evidence="2" type="ORF">CHH28_12190</name>
</gene>
<feature type="region of interest" description="Disordered" evidence="1">
    <location>
        <begin position="119"/>
        <end position="198"/>
    </location>
</feature>
<feature type="compositionally biased region" description="Polar residues" evidence="1">
    <location>
        <begin position="183"/>
        <end position="198"/>
    </location>
</feature>
<dbReference type="Proteomes" id="UP000202440">
    <property type="component" value="Chromosome"/>
</dbReference>
<name>A0A222FLI9_9GAMM</name>
<keyword evidence="3" id="KW-1185">Reference proteome</keyword>
<organism evidence="2 3">
    <name type="scientific">Bacterioplanes sanyensis</name>
    <dbReference type="NCBI Taxonomy" id="1249553"/>
    <lineage>
        <taxon>Bacteria</taxon>
        <taxon>Pseudomonadati</taxon>
        <taxon>Pseudomonadota</taxon>
        <taxon>Gammaproteobacteria</taxon>
        <taxon>Oceanospirillales</taxon>
        <taxon>Oceanospirillaceae</taxon>
        <taxon>Bacterioplanes</taxon>
    </lineage>
</organism>
<dbReference type="EMBL" id="CP022530">
    <property type="protein sequence ID" value="ASP39384.1"/>
    <property type="molecule type" value="Genomic_DNA"/>
</dbReference>